<dbReference type="InterPro" id="IPR029787">
    <property type="entry name" value="Nucleotide_cyclase"/>
</dbReference>
<dbReference type="Proteomes" id="UP000249082">
    <property type="component" value="Unassembled WGS sequence"/>
</dbReference>
<reference evidence="3 4" key="1">
    <citation type="submission" date="2017-08" db="EMBL/GenBank/DDBJ databases">
        <title>Infants hospitalized years apart are colonized by the same room-sourced microbial strains.</title>
        <authorList>
            <person name="Brooks B."/>
            <person name="Olm M.R."/>
            <person name="Firek B.A."/>
            <person name="Baker R."/>
            <person name="Thomas B.C."/>
            <person name="Morowitz M.J."/>
            <person name="Banfield J.F."/>
        </authorList>
    </citation>
    <scope>NUCLEOTIDE SEQUENCE [LARGE SCALE GENOMIC DNA]</scope>
    <source>
        <strain evidence="3">S2_005_002_R2_33</strain>
    </source>
</reference>
<dbReference type="InterPro" id="IPR000160">
    <property type="entry name" value="GGDEF_dom"/>
</dbReference>
<keyword evidence="1" id="KW-1133">Transmembrane helix</keyword>
<feature type="transmembrane region" description="Helical" evidence="1">
    <location>
        <begin position="138"/>
        <end position="156"/>
    </location>
</feature>
<dbReference type="PANTHER" id="PTHR46663:SF2">
    <property type="entry name" value="GGDEF DOMAIN-CONTAINING PROTEIN"/>
    <property type="match status" value="1"/>
</dbReference>
<comment type="caution">
    <text evidence="3">The sequence shown here is derived from an EMBL/GenBank/DDBJ whole genome shotgun (WGS) entry which is preliminary data.</text>
</comment>
<evidence type="ECO:0000259" key="2">
    <source>
        <dbReference type="PROSITE" id="PS50887"/>
    </source>
</evidence>
<organism evidence="3 4">
    <name type="scientific">Novosphingobium pentaromativorans</name>
    <dbReference type="NCBI Taxonomy" id="205844"/>
    <lineage>
        <taxon>Bacteria</taxon>
        <taxon>Pseudomonadati</taxon>
        <taxon>Pseudomonadota</taxon>
        <taxon>Alphaproteobacteria</taxon>
        <taxon>Sphingomonadales</taxon>
        <taxon>Sphingomonadaceae</taxon>
        <taxon>Novosphingobium</taxon>
    </lineage>
</organism>
<gene>
    <name evidence="3" type="ORF">DI555_20020</name>
</gene>
<feature type="domain" description="GGDEF" evidence="2">
    <location>
        <begin position="206"/>
        <end position="340"/>
    </location>
</feature>
<dbReference type="EMBL" id="QFPX01000022">
    <property type="protein sequence ID" value="PZQ51992.1"/>
    <property type="molecule type" value="Genomic_DNA"/>
</dbReference>
<dbReference type="CDD" id="cd01949">
    <property type="entry name" value="GGDEF"/>
    <property type="match status" value="1"/>
</dbReference>
<dbReference type="PROSITE" id="PS50887">
    <property type="entry name" value="GGDEF"/>
    <property type="match status" value="1"/>
</dbReference>
<name>A0A2W5NES5_9SPHN</name>
<evidence type="ECO:0000313" key="3">
    <source>
        <dbReference type="EMBL" id="PZQ51992.1"/>
    </source>
</evidence>
<dbReference type="NCBIfam" id="TIGR00254">
    <property type="entry name" value="GGDEF"/>
    <property type="match status" value="1"/>
</dbReference>
<dbReference type="InterPro" id="IPR043128">
    <property type="entry name" value="Rev_trsase/Diguanyl_cyclase"/>
</dbReference>
<feature type="transmembrane region" description="Helical" evidence="1">
    <location>
        <begin position="89"/>
        <end position="106"/>
    </location>
</feature>
<feature type="transmembrane region" description="Helical" evidence="1">
    <location>
        <begin position="113"/>
        <end position="132"/>
    </location>
</feature>
<dbReference type="PANTHER" id="PTHR46663">
    <property type="entry name" value="DIGUANYLATE CYCLASE DGCT-RELATED"/>
    <property type="match status" value="1"/>
</dbReference>
<dbReference type="SMART" id="SM00267">
    <property type="entry name" value="GGDEF"/>
    <property type="match status" value="1"/>
</dbReference>
<dbReference type="Gene3D" id="3.30.70.270">
    <property type="match status" value="1"/>
</dbReference>
<evidence type="ECO:0000313" key="4">
    <source>
        <dbReference type="Proteomes" id="UP000249082"/>
    </source>
</evidence>
<evidence type="ECO:0000256" key="1">
    <source>
        <dbReference type="SAM" id="Phobius"/>
    </source>
</evidence>
<dbReference type="AlphaFoldDB" id="A0A2W5NES5"/>
<dbReference type="SUPFAM" id="SSF55073">
    <property type="entry name" value="Nucleotide cyclase"/>
    <property type="match status" value="1"/>
</dbReference>
<protein>
    <submittedName>
        <fullName evidence="3">GGDEF domain-containing protein</fullName>
    </submittedName>
</protein>
<dbReference type="Pfam" id="PF00990">
    <property type="entry name" value="GGDEF"/>
    <property type="match status" value="1"/>
</dbReference>
<keyword evidence="1" id="KW-0812">Transmembrane</keyword>
<dbReference type="InterPro" id="IPR052163">
    <property type="entry name" value="DGC-Regulatory_Protein"/>
</dbReference>
<accession>A0A2W5NES5</accession>
<keyword evidence="1" id="KW-0472">Membrane</keyword>
<feature type="transmembrane region" description="Helical" evidence="1">
    <location>
        <begin position="20"/>
        <end position="38"/>
    </location>
</feature>
<proteinExistence type="predicted"/>
<feature type="transmembrane region" description="Helical" evidence="1">
    <location>
        <begin position="59"/>
        <end position="83"/>
    </location>
</feature>
<sequence length="343" mass="36994">MLVIFLVCFMLIYQAEQDRAILLIGAAALLTWIFRIEVARRFRQRALTGVIAKPEARRLELAFAVPYVGFAVLLGAFGARVFALPDPEAHMLTICTIMGFCAGVVTGVGRRPAIANLSLLGAAGPVIVMAALRGTPLYTGLALITAAYLVGGMQALKMRFEIVKAEIGKRLLSVSLARSDSLTALPNRLALREYFDENARLISSSGLIAVHYLDLNGFKPVNDDHGHTVGDMLLALVADRLRGAIRSGDIVARLGGDEFAVLQYGLHRSEEAEFLAQRLVAAIGQPFHLADLTLSITASIGTVVTGNGRQDLAVLLDEADARLYLAKRGRTENGQKVVNGTDW</sequence>